<keyword evidence="4" id="KW-0747">Spliceosome</keyword>
<evidence type="ECO:0000313" key="9">
    <source>
        <dbReference type="Proteomes" id="UP001381693"/>
    </source>
</evidence>
<evidence type="ECO:0000256" key="4">
    <source>
        <dbReference type="ARBA" id="ARBA00022728"/>
    </source>
</evidence>
<evidence type="ECO:0000256" key="3">
    <source>
        <dbReference type="ARBA" id="ARBA00022664"/>
    </source>
</evidence>
<evidence type="ECO:0000256" key="5">
    <source>
        <dbReference type="ARBA" id="ARBA00022884"/>
    </source>
</evidence>
<organism evidence="8 9">
    <name type="scientific">Halocaridina rubra</name>
    <name type="common">Hawaiian red shrimp</name>
    <dbReference type="NCBI Taxonomy" id="373956"/>
    <lineage>
        <taxon>Eukaryota</taxon>
        <taxon>Metazoa</taxon>
        <taxon>Ecdysozoa</taxon>
        <taxon>Arthropoda</taxon>
        <taxon>Crustacea</taxon>
        <taxon>Multicrustacea</taxon>
        <taxon>Malacostraca</taxon>
        <taxon>Eumalacostraca</taxon>
        <taxon>Eucarida</taxon>
        <taxon>Decapoda</taxon>
        <taxon>Pleocyemata</taxon>
        <taxon>Caridea</taxon>
        <taxon>Atyoidea</taxon>
        <taxon>Atyidae</taxon>
        <taxon>Halocaridina</taxon>
    </lineage>
</organism>
<dbReference type="AlphaFoldDB" id="A0AAN8WAK6"/>
<accession>A0AAN8WAK6</accession>
<dbReference type="SUPFAM" id="SSF54928">
    <property type="entry name" value="RNA-binding domain, RBD"/>
    <property type="match status" value="1"/>
</dbReference>
<evidence type="ECO:0000256" key="1">
    <source>
        <dbReference type="ARBA" id="ARBA00006938"/>
    </source>
</evidence>
<dbReference type="Proteomes" id="UP001381693">
    <property type="component" value="Unassembled WGS sequence"/>
</dbReference>
<dbReference type="GO" id="GO:0006397">
    <property type="term" value="P:mRNA processing"/>
    <property type="evidence" value="ECO:0007669"/>
    <property type="project" value="UniProtKB-KW"/>
</dbReference>
<dbReference type="PANTHER" id="PTHR20957:SF0">
    <property type="entry name" value="RNA-BINDING PROTEIN 48"/>
    <property type="match status" value="1"/>
</dbReference>
<dbReference type="InterPro" id="IPR034264">
    <property type="entry name" value="RBM48_RRM"/>
</dbReference>
<dbReference type="InterPro" id="IPR035979">
    <property type="entry name" value="RBD_domain_sf"/>
</dbReference>
<dbReference type="InterPro" id="IPR039599">
    <property type="entry name" value="RBM48"/>
</dbReference>
<dbReference type="GO" id="GO:0008380">
    <property type="term" value="P:RNA splicing"/>
    <property type="evidence" value="ECO:0007669"/>
    <property type="project" value="UniProtKB-KW"/>
</dbReference>
<dbReference type="FunFam" id="3.30.70.330:FF:000424">
    <property type="entry name" value="RNA-binding protein 48 isoform X4"/>
    <property type="match status" value="1"/>
</dbReference>
<sequence length="344" mass="39212">MKSRWKGSLSNNGRRITMANSSSAVKMPHHEQLEFCYTRAKYRQGRKLTAVKVYTVNDESKYLIIAGVPSIKILAELQRECFRYGGIEALEMIPDYPREEYTEVYLVKYRNIKCARFAKYKMDGKSFYGGVLHVCYAPELESIEDTREKLADRRKSVAALTRYKTNPCEVNKTRQIYNNSQRYLMKLKDDVAERFQKHLPAMPLENNASLDFVTGSLNLEEYDTNKSPVSDPVLRDLHLHVPAASSDMELLGHQHPQNTSIADFGNTRHNISLDDCGHNSARKSVMHAKNLSSLPVLNIDSHEPMSSAIKRKSSTSSFETQNTKKIKVFKNAKILSYQSKSVSS</sequence>
<proteinExistence type="inferred from homology"/>
<dbReference type="EMBL" id="JAXCGZ010022856">
    <property type="protein sequence ID" value="KAK7022018.1"/>
    <property type="molecule type" value="Genomic_DNA"/>
</dbReference>
<name>A0AAN8WAK6_HALRR</name>
<keyword evidence="9" id="KW-1185">Reference proteome</keyword>
<evidence type="ECO:0000256" key="2">
    <source>
        <dbReference type="ARBA" id="ARBA00015189"/>
    </source>
</evidence>
<keyword evidence="6" id="KW-0508">mRNA splicing</keyword>
<comment type="caution">
    <text evidence="8">The sequence shown here is derived from an EMBL/GenBank/DDBJ whole genome shotgun (WGS) entry which is preliminary data.</text>
</comment>
<comment type="function">
    <text evidence="7">As a component of the minor spliceosome, involved in the splicing of U12-type introns in pre-mRNAs.</text>
</comment>
<evidence type="ECO:0000256" key="7">
    <source>
        <dbReference type="ARBA" id="ARBA00035004"/>
    </source>
</evidence>
<gene>
    <name evidence="8" type="primary">RBM48</name>
    <name evidence="8" type="ORF">SK128_025261</name>
</gene>
<reference evidence="8 9" key="1">
    <citation type="submission" date="2023-11" db="EMBL/GenBank/DDBJ databases">
        <title>Halocaridina rubra genome assembly.</title>
        <authorList>
            <person name="Smith C."/>
        </authorList>
    </citation>
    <scope>NUCLEOTIDE SEQUENCE [LARGE SCALE GENOMIC DNA]</scope>
    <source>
        <strain evidence="8">EP-1</strain>
        <tissue evidence="8">Whole</tissue>
    </source>
</reference>
<evidence type="ECO:0000313" key="8">
    <source>
        <dbReference type="EMBL" id="KAK7022018.1"/>
    </source>
</evidence>
<dbReference type="GO" id="GO:0005681">
    <property type="term" value="C:spliceosomal complex"/>
    <property type="evidence" value="ECO:0007669"/>
    <property type="project" value="UniProtKB-KW"/>
</dbReference>
<keyword evidence="3" id="KW-0507">mRNA processing</keyword>
<protein>
    <recommendedName>
        <fullName evidence="2">RNA-binding protein 48</fullName>
    </recommendedName>
</protein>
<dbReference type="GO" id="GO:0005654">
    <property type="term" value="C:nucleoplasm"/>
    <property type="evidence" value="ECO:0007669"/>
    <property type="project" value="TreeGrafter"/>
</dbReference>
<comment type="similarity">
    <text evidence="1">Belongs to the RBM48 family.</text>
</comment>
<dbReference type="GO" id="GO:0003723">
    <property type="term" value="F:RNA binding"/>
    <property type="evidence" value="ECO:0007669"/>
    <property type="project" value="UniProtKB-KW"/>
</dbReference>
<dbReference type="PANTHER" id="PTHR20957">
    <property type="entry name" value="RNA-BINDING PROTEIN 48"/>
    <property type="match status" value="1"/>
</dbReference>
<keyword evidence="5" id="KW-0694">RNA-binding</keyword>
<evidence type="ECO:0000256" key="6">
    <source>
        <dbReference type="ARBA" id="ARBA00023187"/>
    </source>
</evidence>
<dbReference type="CDD" id="cd12442">
    <property type="entry name" value="RRM_RBM48"/>
    <property type="match status" value="1"/>
</dbReference>